<dbReference type="SMART" id="SM00921">
    <property type="entry name" value="MHC_II_beta"/>
    <property type="match status" value="1"/>
</dbReference>
<evidence type="ECO:0000256" key="11">
    <source>
        <dbReference type="SAM" id="Phobius"/>
    </source>
</evidence>
<evidence type="ECO:0000256" key="2">
    <source>
        <dbReference type="ARBA" id="ARBA00007394"/>
    </source>
</evidence>
<dbReference type="Gene3D" id="2.60.40.10">
    <property type="entry name" value="Immunoglobulins"/>
    <property type="match status" value="2"/>
</dbReference>
<keyword evidence="7 11" id="KW-0472">Membrane</keyword>
<keyword evidence="14" id="KW-1185">Reference proteome</keyword>
<reference evidence="13" key="1">
    <citation type="submission" date="2019-04" db="EMBL/GenBank/DDBJ databases">
        <authorList>
            <person name="Alioto T."/>
            <person name="Alioto T."/>
        </authorList>
    </citation>
    <scope>NUCLEOTIDE SEQUENCE [LARGE SCALE GENOMIC DNA]</scope>
</reference>
<dbReference type="EMBL" id="CABDUW010000598">
    <property type="protein sequence ID" value="VTJ71964.1"/>
    <property type="molecule type" value="Genomic_DNA"/>
</dbReference>
<dbReference type="Pfam" id="PF00969">
    <property type="entry name" value="MHC_II_beta"/>
    <property type="match status" value="1"/>
</dbReference>
<dbReference type="PANTHER" id="PTHR19944:SF46">
    <property type="entry name" value="HLA CLASS II HISTOCOMPATIBILITY ANTIGEN, DP BETA 1 CHAIN"/>
    <property type="match status" value="1"/>
</dbReference>
<dbReference type="SUPFAM" id="SSF54452">
    <property type="entry name" value="MHC antigen-recognition domain"/>
    <property type="match status" value="1"/>
</dbReference>
<dbReference type="SMART" id="SM00407">
    <property type="entry name" value="IGc1"/>
    <property type="match status" value="2"/>
</dbReference>
<evidence type="ECO:0000313" key="13">
    <source>
        <dbReference type="EMBL" id="VTJ71964.1"/>
    </source>
</evidence>
<keyword evidence="6" id="KW-1064">Adaptive immunity</keyword>
<dbReference type="Proteomes" id="UP000335636">
    <property type="component" value="Unassembled WGS sequence"/>
</dbReference>
<gene>
    <name evidence="13" type="ORF">MONAX_5E019707</name>
</gene>
<sequence length="489" mass="54362">MLVCHVTDFYPGNIKVRWFLNGQEETAGVVATELIRNGDWTFQIMVMLEMTPKQGDVYTCHVEHPSLNSPVTVEWISLSRLLCAVVRGSAPPVTPREISPSSGLRKIDDFPECPCLPKGHWVTLSRGSQLLSRTSHVTVRKGELDRFPCTGGHEERERGLQEQGRRVSGRLWALRPGGRPEGPGRVLASGLTRSRGASGRGSRGVAAAGLGPEGRDGDKGGGRSGRGAVGWRVSRAPGVAAPGLSAVLLPAENYVYQGRQDCYASHGTQRFVERYVYNREEYARFDSDVGEFRAVTELGRPDAENWNSQKDLLEQKRAAVDTFCRHNYEIIERYTVQRRVQPKVHVSPTKKGTLQHHNMLVCHVTDFYPGNIKVRWFLNGQEETAGVVATELIRNGDWTFQIMVMLEMTPKQGDVYTCHVEHPSLNSPVTVEWKAQSDSARNKTLTGVGGFVLGLIFLVVGIFMHKRSKKGKETRRRPRLAFLASSSAC</sequence>
<dbReference type="GO" id="GO:0002250">
    <property type="term" value="P:adaptive immune response"/>
    <property type="evidence" value="ECO:0007669"/>
    <property type="project" value="UniProtKB-KW"/>
</dbReference>
<keyword evidence="5 11" id="KW-1133">Transmembrane helix</keyword>
<accession>A0A5E4BQN7</accession>
<comment type="subcellular location">
    <subcellularLocation>
        <location evidence="1">Membrane</location>
        <topology evidence="1">Single-pass type I membrane protein</topology>
    </subcellularLocation>
</comment>
<dbReference type="GO" id="GO:0002504">
    <property type="term" value="P:antigen processing and presentation of peptide or polysaccharide antigen via MHC class II"/>
    <property type="evidence" value="ECO:0007669"/>
    <property type="project" value="UniProtKB-KW"/>
</dbReference>
<feature type="region of interest" description="Disordered" evidence="10">
    <location>
        <begin position="173"/>
        <end position="227"/>
    </location>
</feature>
<feature type="compositionally biased region" description="Low complexity" evidence="10">
    <location>
        <begin position="183"/>
        <end position="197"/>
    </location>
</feature>
<evidence type="ECO:0000256" key="1">
    <source>
        <dbReference type="ARBA" id="ARBA00004479"/>
    </source>
</evidence>
<dbReference type="InterPro" id="IPR000353">
    <property type="entry name" value="MHC_II_b_N"/>
</dbReference>
<evidence type="ECO:0000259" key="12">
    <source>
        <dbReference type="PROSITE" id="PS50835"/>
    </source>
</evidence>
<evidence type="ECO:0000256" key="4">
    <source>
        <dbReference type="ARBA" id="ARBA00022859"/>
    </source>
</evidence>
<evidence type="ECO:0000256" key="7">
    <source>
        <dbReference type="ARBA" id="ARBA00023136"/>
    </source>
</evidence>
<dbReference type="InterPro" id="IPR003006">
    <property type="entry name" value="Ig/MHC_CS"/>
</dbReference>
<evidence type="ECO:0000256" key="3">
    <source>
        <dbReference type="ARBA" id="ARBA00022692"/>
    </source>
</evidence>
<dbReference type="InterPro" id="IPR007110">
    <property type="entry name" value="Ig-like_dom"/>
</dbReference>
<keyword evidence="8" id="KW-0325">Glycoprotein</keyword>
<evidence type="ECO:0000256" key="6">
    <source>
        <dbReference type="ARBA" id="ARBA00023130"/>
    </source>
</evidence>
<keyword evidence="4" id="KW-0391">Immunity</keyword>
<evidence type="ECO:0000256" key="5">
    <source>
        <dbReference type="ARBA" id="ARBA00022989"/>
    </source>
</evidence>
<protein>
    <recommendedName>
        <fullName evidence="12">Ig-like domain-containing protein</fullName>
    </recommendedName>
</protein>
<name>A0A5E4BQN7_MARMO</name>
<dbReference type="FunFam" id="2.60.40.10:FF:000116">
    <property type="entry name" value="HLA class II histocompatibility antigen, DRB1-1 beta chain"/>
    <property type="match status" value="2"/>
</dbReference>
<organism evidence="13 14">
    <name type="scientific">Marmota monax</name>
    <name type="common">Woodchuck</name>
    <dbReference type="NCBI Taxonomy" id="9995"/>
    <lineage>
        <taxon>Eukaryota</taxon>
        <taxon>Metazoa</taxon>
        <taxon>Chordata</taxon>
        <taxon>Craniata</taxon>
        <taxon>Vertebrata</taxon>
        <taxon>Euteleostomi</taxon>
        <taxon>Mammalia</taxon>
        <taxon>Eutheria</taxon>
        <taxon>Euarchontoglires</taxon>
        <taxon>Glires</taxon>
        <taxon>Rodentia</taxon>
        <taxon>Sciuromorpha</taxon>
        <taxon>Sciuridae</taxon>
        <taxon>Xerinae</taxon>
        <taxon>Marmotini</taxon>
        <taxon>Marmota</taxon>
    </lineage>
</organism>
<dbReference type="InterPro" id="IPR013783">
    <property type="entry name" value="Ig-like_fold"/>
</dbReference>
<keyword evidence="9" id="KW-0491">MHC II</keyword>
<comment type="similarity">
    <text evidence="2">Belongs to the MHC class II family.</text>
</comment>
<dbReference type="InterPro" id="IPR050160">
    <property type="entry name" value="MHC/Immunoglobulin"/>
</dbReference>
<dbReference type="SUPFAM" id="SSF48726">
    <property type="entry name" value="Immunoglobulin"/>
    <property type="match status" value="2"/>
</dbReference>
<dbReference type="InterPro" id="IPR014745">
    <property type="entry name" value="MHC_II_a/b_N"/>
</dbReference>
<feature type="domain" description="Ig-like" evidence="12">
    <location>
        <begin position="1"/>
        <end position="72"/>
    </location>
</feature>
<dbReference type="InterPro" id="IPR036179">
    <property type="entry name" value="Ig-like_dom_sf"/>
</dbReference>
<proteinExistence type="inferred from homology"/>
<dbReference type="PROSITE" id="PS00290">
    <property type="entry name" value="IG_MHC"/>
    <property type="match status" value="2"/>
</dbReference>
<dbReference type="AlphaFoldDB" id="A0A5E4BQN7"/>
<dbReference type="FunFam" id="3.10.320.10:FF:000001">
    <property type="entry name" value="HLA class II histocompatibility antigen, DRB1-1 beta chain"/>
    <property type="match status" value="1"/>
</dbReference>
<feature type="transmembrane region" description="Helical" evidence="11">
    <location>
        <begin position="445"/>
        <end position="465"/>
    </location>
</feature>
<dbReference type="GO" id="GO:0042613">
    <property type="term" value="C:MHC class II protein complex"/>
    <property type="evidence" value="ECO:0007669"/>
    <property type="project" value="UniProtKB-KW"/>
</dbReference>
<comment type="caution">
    <text evidence="13">The sequence shown here is derived from an EMBL/GenBank/DDBJ whole genome shotgun (WGS) entry which is preliminary data.</text>
</comment>
<keyword evidence="3 11" id="KW-0812">Transmembrane</keyword>
<dbReference type="Pfam" id="PF07654">
    <property type="entry name" value="C1-set"/>
    <property type="match status" value="2"/>
</dbReference>
<dbReference type="InterPro" id="IPR011162">
    <property type="entry name" value="MHC_I/II-like_Ag-recog"/>
</dbReference>
<dbReference type="PROSITE" id="PS50835">
    <property type="entry name" value="IG_LIKE"/>
    <property type="match status" value="2"/>
</dbReference>
<dbReference type="PANTHER" id="PTHR19944">
    <property type="entry name" value="MHC CLASS II-RELATED"/>
    <property type="match status" value="1"/>
</dbReference>
<dbReference type="Gene3D" id="3.10.320.10">
    <property type="entry name" value="Class II Histocompatibility Antigen, M Beta Chain, Chain B, domain 1"/>
    <property type="match status" value="1"/>
</dbReference>
<evidence type="ECO:0000256" key="8">
    <source>
        <dbReference type="ARBA" id="ARBA00023180"/>
    </source>
</evidence>
<evidence type="ECO:0000313" key="14">
    <source>
        <dbReference type="Proteomes" id="UP000335636"/>
    </source>
</evidence>
<evidence type="ECO:0000256" key="10">
    <source>
        <dbReference type="SAM" id="MobiDB-lite"/>
    </source>
</evidence>
<feature type="domain" description="Ig-like" evidence="12">
    <location>
        <begin position="342"/>
        <end position="430"/>
    </location>
</feature>
<dbReference type="InterPro" id="IPR003597">
    <property type="entry name" value="Ig_C1-set"/>
</dbReference>
<evidence type="ECO:0000256" key="9">
    <source>
        <dbReference type="ARBA" id="ARBA00023182"/>
    </source>
</evidence>
<dbReference type="CDD" id="cd21003">
    <property type="entry name" value="IgC1_MHC_II_beta_HLA-DP"/>
    <property type="match status" value="1"/>
</dbReference>